<dbReference type="Proteomes" id="UP000216943">
    <property type="component" value="Unassembled WGS sequence"/>
</dbReference>
<dbReference type="OrthoDB" id="9893036at2"/>
<comment type="caution">
    <text evidence="2">The sequence shown here is derived from an EMBL/GenBank/DDBJ whole genome shotgun (WGS) entry which is preliminary data.</text>
</comment>
<evidence type="ECO:0000313" key="2">
    <source>
        <dbReference type="EMBL" id="PAK21029.1"/>
    </source>
</evidence>
<keyword evidence="1" id="KW-0472">Membrane</keyword>
<proteinExistence type="predicted"/>
<accession>A0A269THU2</accession>
<dbReference type="EMBL" id="NQNY01000015">
    <property type="protein sequence ID" value="PAK21029.1"/>
    <property type="molecule type" value="Genomic_DNA"/>
</dbReference>
<name>A0A269THU2_9BACT</name>
<keyword evidence="1" id="KW-0812">Transmembrane</keyword>
<evidence type="ECO:0000313" key="3">
    <source>
        <dbReference type="Proteomes" id="UP000216943"/>
    </source>
</evidence>
<dbReference type="RefSeq" id="WP_095335090.1">
    <property type="nucleotide sequence ID" value="NZ_NQNY01000015.1"/>
</dbReference>
<sequence length="173" mass="19774">MLKKIKNFLTKHSLWIYPSIAIVFVISLVVPLVVIMKNSSEEIKETILEATRLEISAQNNEENSVKQYGAFFYYTEDDKEINSEEVFIEKAKETTKNFSVFPLKETYASKVRATIQILEIKVNPENEQSLILSIGLKHPDNSEILGNFELLVSKSLENLTTPALFSLTDKKQE</sequence>
<keyword evidence="1" id="KW-1133">Transmembrane helix</keyword>
<protein>
    <submittedName>
        <fullName evidence="2">Uncharacterized protein</fullName>
    </submittedName>
</protein>
<evidence type="ECO:0000256" key="1">
    <source>
        <dbReference type="SAM" id="Phobius"/>
    </source>
</evidence>
<feature type="transmembrane region" description="Helical" evidence="1">
    <location>
        <begin position="15"/>
        <end position="35"/>
    </location>
</feature>
<reference evidence="3" key="1">
    <citation type="submission" date="2017-08" db="EMBL/GenBank/DDBJ databases">
        <authorList>
            <person name="Alvarez-Ponce D."/>
            <person name="Weitzman C.L."/>
            <person name="Tillett R.L."/>
            <person name="Sandmeier F.C."/>
            <person name="Tracy C.R."/>
        </authorList>
    </citation>
    <scope>NUCLEOTIDE SEQUENCE [LARGE SCALE GENOMIC DNA]</scope>
    <source>
        <strain evidence="3">723</strain>
    </source>
</reference>
<organism evidence="2 3">
    <name type="scientific">Mycoplasmopsis agassizii</name>
    <dbReference type="NCBI Taxonomy" id="33922"/>
    <lineage>
        <taxon>Bacteria</taxon>
        <taxon>Bacillati</taxon>
        <taxon>Mycoplasmatota</taxon>
        <taxon>Mycoplasmoidales</taxon>
        <taxon>Metamycoplasmataceae</taxon>
        <taxon>Mycoplasmopsis</taxon>
    </lineage>
</organism>
<dbReference type="AlphaFoldDB" id="A0A269THU2"/>
<gene>
    <name evidence="2" type="ORF">CJJ23_04145</name>
</gene>